<gene>
    <name evidence="1" type="ORF">HMPREF3213_01035</name>
</gene>
<name>A0A133KWM6_HEYCO</name>
<comment type="caution">
    <text evidence="1">The sequence shown here is derived from an EMBL/GenBank/DDBJ whole genome shotgun (WGS) entry which is preliminary data.</text>
</comment>
<dbReference type="PATRIC" id="fig|1398.22.peg.1045"/>
<dbReference type="AlphaFoldDB" id="A0A133KWM6"/>
<organism evidence="1 2">
    <name type="scientific">Heyndrickxia coagulans</name>
    <name type="common">Weizmannia coagulans</name>
    <dbReference type="NCBI Taxonomy" id="1398"/>
    <lineage>
        <taxon>Bacteria</taxon>
        <taxon>Bacillati</taxon>
        <taxon>Bacillota</taxon>
        <taxon>Bacilli</taxon>
        <taxon>Bacillales</taxon>
        <taxon>Bacillaceae</taxon>
        <taxon>Heyndrickxia</taxon>
    </lineage>
</organism>
<evidence type="ECO:0000313" key="1">
    <source>
        <dbReference type="EMBL" id="KWZ83976.1"/>
    </source>
</evidence>
<accession>A0A133KWM6</accession>
<dbReference type="Proteomes" id="UP000070376">
    <property type="component" value="Unassembled WGS sequence"/>
</dbReference>
<evidence type="ECO:0000313" key="2">
    <source>
        <dbReference type="Proteomes" id="UP000070376"/>
    </source>
</evidence>
<proteinExistence type="predicted"/>
<sequence length="45" mass="5325">MYCGYSDKSVKEKVFCTYFDSVYISPDRRLKIIAIEYFIAPETMC</sequence>
<protein>
    <submittedName>
        <fullName evidence="1">Uncharacterized protein</fullName>
    </submittedName>
</protein>
<reference evidence="2" key="1">
    <citation type="submission" date="2016-01" db="EMBL/GenBank/DDBJ databases">
        <authorList>
            <person name="Mitreva M."/>
            <person name="Pepin K.H."/>
            <person name="Mihindukulasuriya K.A."/>
            <person name="Fulton R."/>
            <person name="Fronick C."/>
            <person name="O'Laughlin M."/>
            <person name="Miner T."/>
            <person name="Herter B."/>
            <person name="Rosa B.A."/>
            <person name="Cordes M."/>
            <person name="Tomlinson C."/>
            <person name="Wollam A."/>
            <person name="Palsikar V.B."/>
            <person name="Mardis E.R."/>
            <person name="Wilson R.K."/>
        </authorList>
    </citation>
    <scope>NUCLEOTIDE SEQUENCE [LARGE SCALE GENOMIC DNA]</scope>
    <source>
        <strain evidence="2">GED7749B</strain>
    </source>
</reference>
<dbReference type="EMBL" id="LRPN01000033">
    <property type="protein sequence ID" value="KWZ83976.1"/>
    <property type="molecule type" value="Genomic_DNA"/>
</dbReference>